<reference evidence="3" key="1">
    <citation type="submission" date="2015-02" db="EMBL/GenBank/DDBJ databases">
        <authorList>
            <person name="Ju K.-S."/>
            <person name="Doroghazi J.R."/>
            <person name="Metcalf W."/>
        </authorList>
    </citation>
    <scope>NUCLEOTIDE SEQUENCE [LARGE SCALE GENOMIC DNA]</scope>
    <source>
        <strain evidence="3">NRRL B-16380</strain>
    </source>
</reference>
<proteinExistence type="predicted"/>
<sequence length="429" mass="47360">MTNIAFVDCETTHLDAEIGEAWEVAIILREQDGQEHTDTEYCWQIRPDLISFDPEALRIGRFEERFAVPPHAEAAFTAHESGHVTPMTRREAILAITNVLSGAVLVGSNPGFDERHLRKLLGPGAAQWHYRPYDIVQLAAAKLGVYAAGPLPWRSHALSRAVGVEPPSEEAAHTALGDARWARDVFDAVMTVPEKFPLSWEGRAKHAIGLYTRTVIELEDARRDLRRAQAELAEEKASHDPRLRCLLIKAAPDRDQYVGWSTSCDMPAGVWSRETALEYGFPASRLDRADRTGTSSHIGDGAWDDKGFIAEQRGWLRRDLMGDYAVEYLLGDREAAYALLEPLDSGPADDPSQPVSVGETPCTCTVGEACAQCPDEQPAEACGKCKTPFDPVDTRFDGAARYAQTPYCGRCVDACHDTEIADHRCVICQ</sequence>
<keyword evidence="3" id="KW-1185">Reference proteome</keyword>
<dbReference type="Gene3D" id="3.30.420.10">
    <property type="entry name" value="Ribonuclease H-like superfamily/Ribonuclease H"/>
    <property type="match status" value="1"/>
</dbReference>
<dbReference type="STRING" id="284040.UK15_07835"/>
<dbReference type="Proteomes" id="UP000034786">
    <property type="component" value="Unassembled WGS sequence"/>
</dbReference>
<accession>A0A0M2GQ52</accession>
<organism evidence="2 3">
    <name type="scientific">Streptomyces variegatus</name>
    <dbReference type="NCBI Taxonomy" id="284040"/>
    <lineage>
        <taxon>Bacteria</taxon>
        <taxon>Bacillati</taxon>
        <taxon>Actinomycetota</taxon>
        <taxon>Actinomycetes</taxon>
        <taxon>Kitasatosporales</taxon>
        <taxon>Streptomycetaceae</taxon>
        <taxon>Streptomyces</taxon>
    </lineage>
</organism>
<dbReference type="AlphaFoldDB" id="A0A0M2GQ52"/>
<evidence type="ECO:0000256" key="1">
    <source>
        <dbReference type="SAM" id="Coils"/>
    </source>
</evidence>
<evidence type="ECO:0000313" key="2">
    <source>
        <dbReference type="EMBL" id="KJK40251.1"/>
    </source>
</evidence>
<feature type="coiled-coil region" evidence="1">
    <location>
        <begin position="211"/>
        <end position="238"/>
    </location>
</feature>
<evidence type="ECO:0000313" key="3">
    <source>
        <dbReference type="Proteomes" id="UP000034786"/>
    </source>
</evidence>
<name>A0A0M2GQ52_9ACTN</name>
<dbReference type="EMBL" id="JYJH01000004">
    <property type="protein sequence ID" value="KJK40251.1"/>
    <property type="molecule type" value="Genomic_DNA"/>
</dbReference>
<comment type="caution">
    <text evidence="2">The sequence shown here is derived from an EMBL/GenBank/DDBJ whole genome shotgun (WGS) entry which is preliminary data.</text>
</comment>
<dbReference type="PATRIC" id="fig|284040.3.peg.4859"/>
<keyword evidence="1" id="KW-0175">Coiled coil</keyword>
<evidence type="ECO:0008006" key="4">
    <source>
        <dbReference type="Google" id="ProtNLM"/>
    </source>
</evidence>
<gene>
    <name evidence="2" type="ORF">UK15_07835</name>
</gene>
<dbReference type="RefSeq" id="WP_031137607.1">
    <property type="nucleotide sequence ID" value="NZ_JYJH01000004.1"/>
</dbReference>
<protein>
    <recommendedName>
        <fullName evidence="4">Exonuclease domain-containing protein</fullName>
    </recommendedName>
</protein>
<dbReference type="InterPro" id="IPR036397">
    <property type="entry name" value="RNaseH_sf"/>
</dbReference>
<dbReference type="InterPro" id="IPR012337">
    <property type="entry name" value="RNaseH-like_sf"/>
</dbReference>
<dbReference type="SUPFAM" id="SSF53098">
    <property type="entry name" value="Ribonuclease H-like"/>
    <property type="match status" value="1"/>
</dbReference>
<dbReference type="GO" id="GO:0003676">
    <property type="term" value="F:nucleic acid binding"/>
    <property type="evidence" value="ECO:0007669"/>
    <property type="project" value="InterPro"/>
</dbReference>